<sequence>MKKLLTIALLVFSLSALAQEKIPVTEADYTNNSVEMADLMRSNGKIYVLVGVIAIIFAGITVYLISTDRKISKLEKNLHS</sequence>
<dbReference type="Proteomes" id="UP000249610">
    <property type="component" value="Unassembled WGS sequence"/>
</dbReference>
<proteinExistence type="predicted"/>
<name>A0A327PUS4_9BACT</name>
<dbReference type="EMBL" id="QLLK01000001">
    <property type="protein sequence ID" value="RAI95234.1"/>
    <property type="molecule type" value="Genomic_DNA"/>
</dbReference>
<keyword evidence="4" id="KW-1185">Reference proteome</keyword>
<dbReference type="Pfam" id="PF20077">
    <property type="entry name" value="CcmD_alt"/>
    <property type="match status" value="1"/>
</dbReference>
<feature type="chain" id="PRO_5016282698" evidence="2">
    <location>
        <begin position="19"/>
        <end position="80"/>
    </location>
</feature>
<keyword evidence="1" id="KW-0812">Transmembrane</keyword>
<comment type="caution">
    <text evidence="3">The sequence shown here is derived from an EMBL/GenBank/DDBJ whole genome shotgun (WGS) entry which is preliminary data.</text>
</comment>
<reference evidence="3 4" key="1">
    <citation type="submission" date="2018-06" db="EMBL/GenBank/DDBJ databases">
        <title>Genomic Encyclopedia of Archaeal and Bacterial Type Strains, Phase II (KMG-II): from individual species to whole genera.</title>
        <authorList>
            <person name="Goeker M."/>
        </authorList>
    </citation>
    <scope>NUCLEOTIDE SEQUENCE [LARGE SCALE GENOMIC DNA]</scope>
    <source>
        <strain evidence="3 4">DSM 23446</strain>
    </source>
</reference>
<gene>
    <name evidence="3" type="ORF">LV83_00485</name>
</gene>
<dbReference type="RefSeq" id="WP_211320444.1">
    <property type="nucleotide sequence ID" value="NZ_CP187512.1"/>
</dbReference>
<evidence type="ECO:0000313" key="3">
    <source>
        <dbReference type="EMBL" id="RAI95234.1"/>
    </source>
</evidence>
<evidence type="ECO:0000256" key="1">
    <source>
        <dbReference type="SAM" id="Phobius"/>
    </source>
</evidence>
<dbReference type="AlphaFoldDB" id="A0A327PUS4"/>
<feature type="transmembrane region" description="Helical" evidence="1">
    <location>
        <begin position="46"/>
        <end position="66"/>
    </location>
</feature>
<keyword evidence="2" id="KW-0732">Signal</keyword>
<keyword evidence="1" id="KW-1133">Transmembrane helix</keyword>
<organism evidence="3 4">
    <name type="scientific">Algoriphagus yeomjeoni</name>
    <dbReference type="NCBI Taxonomy" id="291403"/>
    <lineage>
        <taxon>Bacteria</taxon>
        <taxon>Pseudomonadati</taxon>
        <taxon>Bacteroidota</taxon>
        <taxon>Cytophagia</taxon>
        <taxon>Cytophagales</taxon>
        <taxon>Cyclobacteriaceae</taxon>
        <taxon>Algoriphagus</taxon>
    </lineage>
</organism>
<feature type="signal peptide" evidence="2">
    <location>
        <begin position="1"/>
        <end position="18"/>
    </location>
</feature>
<evidence type="ECO:0000313" key="4">
    <source>
        <dbReference type="Proteomes" id="UP000249610"/>
    </source>
</evidence>
<keyword evidence="1" id="KW-0472">Membrane</keyword>
<accession>A0A327PUS4</accession>
<evidence type="ECO:0000256" key="2">
    <source>
        <dbReference type="SAM" id="SignalP"/>
    </source>
</evidence>
<protein>
    <submittedName>
        <fullName evidence="3">CcmD family protein</fullName>
    </submittedName>
</protein>